<organism evidence="2 3">
    <name type="scientific">Candidatus Woesebacteria bacterium RIFCSPHIGHO2_01_FULL_39_28</name>
    <dbReference type="NCBI Taxonomy" id="1802496"/>
    <lineage>
        <taxon>Bacteria</taxon>
        <taxon>Candidatus Woeseibacteriota</taxon>
    </lineage>
</organism>
<feature type="domain" description="DUF5615" evidence="1">
    <location>
        <begin position="1"/>
        <end position="110"/>
    </location>
</feature>
<dbReference type="EMBL" id="MGGI01000018">
    <property type="protein sequence ID" value="OGM25920.1"/>
    <property type="molecule type" value="Genomic_DNA"/>
</dbReference>
<dbReference type="InterPro" id="IPR041049">
    <property type="entry name" value="DUF5615"/>
</dbReference>
<proteinExistence type="predicted"/>
<comment type="caution">
    <text evidence="2">The sequence shown here is derived from an EMBL/GenBank/DDBJ whole genome shotgun (WGS) entry which is preliminary data.</text>
</comment>
<accession>A0A1F7YFH2</accession>
<evidence type="ECO:0000259" key="1">
    <source>
        <dbReference type="Pfam" id="PF18480"/>
    </source>
</evidence>
<evidence type="ECO:0000313" key="3">
    <source>
        <dbReference type="Proteomes" id="UP000178851"/>
    </source>
</evidence>
<evidence type="ECO:0000313" key="2">
    <source>
        <dbReference type="EMBL" id="OGM25920.1"/>
    </source>
</evidence>
<reference evidence="2 3" key="1">
    <citation type="journal article" date="2016" name="Nat. Commun.">
        <title>Thousands of microbial genomes shed light on interconnected biogeochemical processes in an aquifer system.</title>
        <authorList>
            <person name="Anantharaman K."/>
            <person name="Brown C.T."/>
            <person name="Hug L.A."/>
            <person name="Sharon I."/>
            <person name="Castelle C.J."/>
            <person name="Probst A.J."/>
            <person name="Thomas B.C."/>
            <person name="Singh A."/>
            <person name="Wilkins M.J."/>
            <person name="Karaoz U."/>
            <person name="Brodie E.L."/>
            <person name="Williams K.H."/>
            <person name="Hubbard S.S."/>
            <person name="Banfield J.F."/>
        </authorList>
    </citation>
    <scope>NUCLEOTIDE SEQUENCE [LARGE SCALE GENOMIC DNA]</scope>
</reference>
<dbReference type="AlphaFoldDB" id="A0A1F7YFH2"/>
<name>A0A1F7YFH2_9BACT</name>
<dbReference type="Pfam" id="PF18480">
    <property type="entry name" value="DUF5615"/>
    <property type="match status" value="1"/>
</dbReference>
<protein>
    <recommendedName>
        <fullName evidence="1">DUF5615 domain-containing protein</fullName>
    </recommendedName>
</protein>
<sequence length="121" mass="13630">MNAVIDEDLQRSLSDVLSSSGFKIFDSRDCGLRGKPDEVIFKFAQRQKAVLFSGDLDFSNIIRFPLGTHYGICILRFPNEMSTDLINANVKILLRKLKVGDYKGNLVILSPGKVRIRKPDN</sequence>
<dbReference type="Proteomes" id="UP000178851">
    <property type="component" value="Unassembled WGS sequence"/>
</dbReference>
<gene>
    <name evidence="2" type="ORF">A2627_02230</name>
</gene>